<dbReference type="GO" id="GO:0043531">
    <property type="term" value="F:ADP binding"/>
    <property type="evidence" value="ECO:0007669"/>
    <property type="project" value="InterPro"/>
</dbReference>
<reference evidence="2" key="1">
    <citation type="submission" date="2016-04" db="EMBL/GenBank/DDBJ databases">
        <authorList>
            <person name="Tabuchi Yagui T.R."/>
        </authorList>
    </citation>
    <scope>NUCLEOTIDE SEQUENCE [LARGE SCALE GENOMIC DNA]</scope>
    <source>
        <strain evidence="2">NIES-26</strain>
    </source>
</reference>
<protein>
    <recommendedName>
        <fullName evidence="1">NB-ARC domain-containing protein</fullName>
    </recommendedName>
</protein>
<sequence length="535" mass="61464">MTAKLDRRDVGFTIISRFEEAFRQFLSEALSILFDNYQDGIPNGVIEKAKARAKKDNWDNCDDFFEDTDFPDLKEISYYGGMYQDYFPHSNFSLQQFQEYMDELYKLRCKIAHIRGAFTSLDLDKLSELTKIIAVILERFGQEFLEFIKILEENPEQVTIPAPIEFTNGNSNLEFSGIIHNLPTPDYEFEGGFVGRKEDIQKVTKMFEGEQVVTIAGAGGVGKTALASKVVEEILRRNKYNFDCIVWLSAKETKLSYLGIEDIEPTVKNYEQLLDTILDVMGFPSDDNDSVAEKEHSVKIGSELFNSILLVVDNLETISDESIVNFLLDIRVNYPNIKVMITSRRGLGQVERRYELKQLKEKEAVVLFRLIAKDKSLDDLLKLDEEIIQVLVKKLSYYPLAIKWMLGQVAIGKSIYQIIDSIDETTSDISRFSFEQIYNSLTDYARKIICTLSCFDEPPPAGVLSYVVDIDKEELEDGIKELVLVSLVIPERFKNEQGELSTRYILLPLTRGYVRHQREHPNLAETKKIVKIIRE</sequence>
<feature type="domain" description="NB-ARC" evidence="1">
    <location>
        <begin position="207"/>
        <end position="376"/>
    </location>
</feature>
<comment type="caution">
    <text evidence="2">The sequence shown here is derived from an EMBL/GenBank/DDBJ whole genome shotgun (WGS) entry which is preliminary data.</text>
</comment>
<dbReference type="SUPFAM" id="SSF52540">
    <property type="entry name" value="P-loop containing nucleoside triphosphate hydrolases"/>
    <property type="match status" value="1"/>
</dbReference>
<dbReference type="Pfam" id="PF00931">
    <property type="entry name" value="NB-ARC"/>
    <property type="match status" value="1"/>
</dbReference>
<name>A0A367S325_9NOSO</name>
<dbReference type="Gene3D" id="3.40.50.300">
    <property type="entry name" value="P-loop containing nucleotide triphosphate hydrolases"/>
    <property type="match status" value="1"/>
</dbReference>
<gene>
    <name evidence="2" type="ORF">A6770_34650</name>
</gene>
<dbReference type="Proteomes" id="UP000252107">
    <property type="component" value="Unassembled WGS sequence"/>
</dbReference>
<dbReference type="InterPro" id="IPR027417">
    <property type="entry name" value="P-loop_NTPase"/>
</dbReference>
<dbReference type="InterPro" id="IPR002182">
    <property type="entry name" value="NB-ARC"/>
</dbReference>
<dbReference type="PANTHER" id="PTHR47691:SF3">
    <property type="entry name" value="HTH-TYPE TRANSCRIPTIONAL REGULATOR RV0890C-RELATED"/>
    <property type="match status" value="1"/>
</dbReference>
<proteinExistence type="predicted"/>
<evidence type="ECO:0000313" key="2">
    <source>
        <dbReference type="EMBL" id="RCJ42501.1"/>
    </source>
</evidence>
<dbReference type="AlphaFoldDB" id="A0A367S325"/>
<accession>A0A367S325</accession>
<dbReference type="PANTHER" id="PTHR47691">
    <property type="entry name" value="REGULATOR-RELATED"/>
    <property type="match status" value="1"/>
</dbReference>
<evidence type="ECO:0000313" key="3">
    <source>
        <dbReference type="Proteomes" id="UP000252107"/>
    </source>
</evidence>
<evidence type="ECO:0000259" key="1">
    <source>
        <dbReference type="Pfam" id="PF00931"/>
    </source>
</evidence>
<dbReference type="EMBL" id="LXQD01000004">
    <property type="protein sequence ID" value="RCJ42501.1"/>
    <property type="molecule type" value="Genomic_DNA"/>
</dbReference>
<organism evidence="2 3">
    <name type="scientific">Nostoc minutum NIES-26</name>
    <dbReference type="NCBI Taxonomy" id="1844469"/>
    <lineage>
        <taxon>Bacteria</taxon>
        <taxon>Bacillati</taxon>
        <taxon>Cyanobacteriota</taxon>
        <taxon>Cyanophyceae</taxon>
        <taxon>Nostocales</taxon>
        <taxon>Nostocaceae</taxon>
        <taxon>Nostoc</taxon>
    </lineage>
</organism>
<keyword evidence="3" id="KW-1185">Reference proteome</keyword>